<dbReference type="GeneID" id="117644949"/>
<dbReference type="OrthoDB" id="2017782at2759"/>
<dbReference type="SMART" id="SM00360">
    <property type="entry name" value="RRM"/>
    <property type="match status" value="1"/>
</dbReference>
<evidence type="ECO:0000259" key="6">
    <source>
        <dbReference type="PROSITE" id="PS50102"/>
    </source>
</evidence>
<feature type="domain" description="RRM" evidence="6">
    <location>
        <begin position="191"/>
        <end position="264"/>
    </location>
</feature>
<dbReference type="InterPro" id="IPR013105">
    <property type="entry name" value="TPR_2"/>
</dbReference>
<keyword evidence="2 5" id="KW-0802">TPR repeat</keyword>
<keyword evidence="7" id="KW-1185">Reference proteome</keyword>
<dbReference type="PROSITE" id="PS50102">
    <property type="entry name" value="RRM"/>
    <property type="match status" value="1"/>
</dbReference>
<evidence type="ECO:0000256" key="3">
    <source>
        <dbReference type="ARBA" id="ARBA00022884"/>
    </source>
</evidence>
<dbReference type="Pfam" id="PF07719">
    <property type="entry name" value="TPR_2"/>
    <property type="match status" value="1"/>
</dbReference>
<dbReference type="SUPFAM" id="SSF54928">
    <property type="entry name" value="RNA-binding domain, RBD"/>
    <property type="match status" value="1"/>
</dbReference>
<dbReference type="InterPro" id="IPR012677">
    <property type="entry name" value="Nucleotide-bd_a/b_plait_sf"/>
</dbReference>
<dbReference type="Gene3D" id="1.25.40.10">
    <property type="entry name" value="Tetratricopeptide repeat domain"/>
    <property type="match status" value="1"/>
</dbReference>
<dbReference type="PROSITE" id="PS50005">
    <property type="entry name" value="TPR"/>
    <property type="match status" value="1"/>
</dbReference>
<feature type="repeat" description="TPR" evidence="5">
    <location>
        <begin position="69"/>
        <end position="102"/>
    </location>
</feature>
<keyword evidence="8" id="KW-0346">Stress response</keyword>
<dbReference type="SMART" id="SM00028">
    <property type="entry name" value="TPR"/>
    <property type="match status" value="3"/>
</dbReference>
<dbReference type="AlphaFoldDB" id="A0A6P8YLA0"/>
<protein>
    <submittedName>
        <fullName evidence="8">Heat shock protein sti1 homolog</fullName>
    </submittedName>
</protein>
<evidence type="ECO:0000313" key="7">
    <source>
        <dbReference type="Proteomes" id="UP000515158"/>
    </source>
</evidence>
<keyword evidence="1" id="KW-0677">Repeat</keyword>
<dbReference type="GO" id="GO:0003723">
    <property type="term" value="F:RNA binding"/>
    <property type="evidence" value="ECO:0007669"/>
    <property type="project" value="UniProtKB-UniRule"/>
</dbReference>
<dbReference type="InterPro" id="IPR019734">
    <property type="entry name" value="TPR_rpt"/>
</dbReference>
<dbReference type="Proteomes" id="UP000515158">
    <property type="component" value="Unplaced"/>
</dbReference>
<dbReference type="InterPro" id="IPR000504">
    <property type="entry name" value="RRM_dom"/>
</dbReference>
<dbReference type="InterPro" id="IPR011990">
    <property type="entry name" value="TPR-like_helical_dom_sf"/>
</dbReference>
<dbReference type="SUPFAM" id="SSF48452">
    <property type="entry name" value="TPR-like"/>
    <property type="match status" value="1"/>
</dbReference>
<evidence type="ECO:0000256" key="2">
    <source>
        <dbReference type="ARBA" id="ARBA00022803"/>
    </source>
</evidence>
<proteinExistence type="predicted"/>
<accession>A0A6P8YLA0</accession>
<evidence type="ECO:0000256" key="1">
    <source>
        <dbReference type="ARBA" id="ARBA00022737"/>
    </source>
</evidence>
<dbReference type="PANTHER" id="PTHR47678">
    <property type="entry name" value="TETRATRICOPEPTIDE REPEAT PROTEIN 31"/>
    <property type="match status" value="1"/>
</dbReference>
<dbReference type="Pfam" id="PF00076">
    <property type="entry name" value="RRM_1"/>
    <property type="match status" value="1"/>
</dbReference>
<dbReference type="RefSeq" id="XP_034240663.1">
    <property type="nucleotide sequence ID" value="XM_034384772.1"/>
</dbReference>
<dbReference type="KEGG" id="tpal:117644949"/>
<evidence type="ECO:0000313" key="8">
    <source>
        <dbReference type="RefSeq" id="XP_034240663.1"/>
    </source>
</evidence>
<dbReference type="CDD" id="cd00590">
    <property type="entry name" value="RRM_SF"/>
    <property type="match status" value="1"/>
</dbReference>
<name>A0A6P8YLA0_THRPL</name>
<evidence type="ECO:0000256" key="4">
    <source>
        <dbReference type="PROSITE-ProRule" id="PRU00176"/>
    </source>
</evidence>
<evidence type="ECO:0000256" key="5">
    <source>
        <dbReference type="PROSITE-ProRule" id="PRU00339"/>
    </source>
</evidence>
<dbReference type="PANTHER" id="PTHR47678:SF4">
    <property type="entry name" value="SHOCK PROTEIN 70 (HSP70)-INTERACTING PROTEIN, PUTATIVE-RELATED"/>
    <property type="match status" value="1"/>
</dbReference>
<reference evidence="8" key="1">
    <citation type="submission" date="2025-08" db="UniProtKB">
        <authorList>
            <consortium name="RefSeq"/>
        </authorList>
    </citation>
    <scope>IDENTIFICATION</scope>
    <source>
        <tissue evidence="8">Total insect</tissue>
    </source>
</reference>
<organism evidence="8">
    <name type="scientific">Thrips palmi</name>
    <name type="common">Melon thrips</name>
    <dbReference type="NCBI Taxonomy" id="161013"/>
    <lineage>
        <taxon>Eukaryota</taxon>
        <taxon>Metazoa</taxon>
        <taxon>Ecdysozoa</taxon>
        <taxon>Arthropoda</taxon>
        <taxon>Hexapoda</taxon>
        <taxon>Insecta</taxon>
        <taxon>Pterygota</taxon>
        <taxon>Neoptera</taxon>
        <taxon>Paraneoptera</taxon>
        <taxon>Thysanoptera</taxon>
        <taxon>Terebrantia</taxon>
        <taxon>Thripoidea</taxon>
        <taxon>Thripidae</taxon>
        <taxon>Thrips</taxon>
    </lineage>
</organism>
<dbReference type="InParanoid" id="A0A6P8YLA0"/>
<sequence length="268" mass="30891">MEALGHKGYQKSILRDWPGAISVWDEAIKSYPREKKFYNNRARCYFLMNDFKRALADADFMTSHFPEYPRGHFRQGEILASMKKFREAEKCFRRVLELDNTCLDAINELNEVQIQHLCSLGFSRYQAGNALSMAKDFEEAKTLLREGAFPDDDGEIYESDEDTAVQKPVQVYAIPGHYDPLEDPDNPKKCCSIWVGNMKEKVSDDDLKKIFSKYGKVKSIKADFSKFFVFVNYVESDGASKAMRHLQGQDLSGNKGIKIRYPDRVMNK</sequence>
<dbReference type="InterPro" id="IPR035979">
    <property type="entry name" value="RBD_domain_sf"/>
</dbReference>
<dbReference type="Gene3D" id="3.30.70.330">
    <property type="match status" value="1"/>
</dbReference>
<gene>
    <name evidence="8" type="primary">LOC117644949</name>
</gene>
<keyword evidence="3 4" id="KW-0694">RNA-binding</keyword>